<feature type="region of interest" description="Disordered" evidence="1">
    <location>
        <begin position="254"/>
        <end position="273"/>
    </location>
</feature>
<sequence>MVASMDAGSQHLGYLVAPFGAALFQRQWRGKGAKRIDQRYTVNTRSVVRGKSQGLDYSRVKDLQKNNRLHPRKFHRKRKSVFRTVPRAPYNDNSFLMRVRRSGGLDCTISPAPSSDLLSSPAVSYHESSPGEDYGYGSMTGLIRLRPAPDCDRTSSSSRSNVENNSSADDMCVEPPSVIPSDSADEVMQRIGNNLSQFEMIGSSPRHSDYALTEARLTRQDAHIEFLENENFVMKERLSLIQQESNELRKRFTGGQTGEYVDESDDSQSCICS</sequence>
<feature type="compositionally biased region" description="Low complexity" evidence="1">
    <location>
        <begin position="155"/>
        <end position="167"/>
    </location>
</feature>
<keyword evidence="4" id="KW-1185">Reference proteome</keyword>
<organism evidence="2">
    <name type="scientific">Physcomitrium patens</name>
    <name type="common">Spreading-leaved earth moss</name>
    <name type="synonym">Physcomitrella patens</name>
    <dbReference type="NCBI Taxonomy" id="3218"/>
    <lineage>
        <taxon>Eukaryota</taxon>
        <taxon>Viridiplantae</taxon>
        <taxon>Streptophyta</taxon>
        <taxon>Embryophyta</taxon>
        <taxon>Bryophyta</taxon>
        <taxon>Bryophytina</taxon>
        <taxon>Bryopsida</taxon>
        <taxon>Funariidae</taxon>
        <taxon>Funariales</taxon>
        <taxon>Funariaceae</taxon>
        <taxon>Physcomitrium</taxon>
    </lineage>
</organism>
<dbReference type="Gramene" id="Pp3c3_26890V3.1">
    <property type="protein sequence ID" value="PAC:32941080.CDS.1"/>
    <property type="gene ID" value="Pp3c3_26890"/>
</dbReference>
<evidence type="ECO:0008006" key="5">
    <source>
        <dbReference type="Google" id="ProtNLM"/>
    </source>
</evidence>
<protein>
    <recommendedName>
        <fullName evidence="5">PRLI-interacting factor A</fullName>
    </recommendedName>
</protein>
<evidence type="ECO:0000256" key="1">
    <source>
        <dbReference type="SAM" id="MobiDB-lite"/>
    </source>
</evidence>
<dbReference type="OrthoDB" id="1935617at2759"/>
<evidence type="ECO:0000313" key="3">
    <source>
        <dbReference type="EnsemblPlants" id="PAC:32941080.CDS.1"/>
    </source>
</evidence>
<dbReference type="PaxDb" id="3218-PP1S376_34V6.1"/>
<dbReference type="AlphaFoldDB" id="A0A2K1KW63"/>
<reference evidence="3" key="3">
    <citation type="submission" date="2020-12" db="UniProtKB">
        <authorList>
            <consortium name="EnsemblPlants"/>
        </authorList>
    </citation>
    <scope>IDENTIFICATION</scope>
</reference>
<dbReference type="GeneID" id="112280126"/>
<dbReference type="PANTHER" id="PTHR34484:SF2">
    <property type="entry name" value="OS02G0832600 PROTEIN"/>
    <property type="match status" value="1"/>
</dbReference>
<evidence type="ECO:0000313" key="4">
    <source>
        <dbReference type="Proteomes" id="UP000006727"/>
    </source>
</evidence>
<dbReference type="PANTHER" id="PTHR34484">
    <property type="entry name" value="OS02G0832600 PROTEIN"/>
    <property type="match status" value="1"/>
</dbReference>
<reference evidence="2 4" key="2">
    <citation type="journal article" date="2018" name="Plant J.">
        <title>The Physcomitrella patens chromosome-scale assembly reveals moss genome structure and evolution.</title>
        <authorList>
            <person name="Lang D."/>
            <person name="Ullrich K.K."/>
            <person name="Murat F."/>
            <person name="Fuchs J."/>
            <person name="Jenkins J."/>
            <person name="Haas F.B."/>
            <person name="Piednoel M."/>
            <person name="Gundlach H."/>
            <person name="Van Bel M."/>
            <person name="Meyberg R."/>
            <person name="Vives C."/>
            <person name="Morata J."/>
            <person name="Symeonidi A."/>
            <person name="Hiss M."/>
            <person name="Muchero W."/>
            <person name="Kamisugi Y."/>
            <person name="Saleh O."/>
            <person name="Blanc G."/>
            <person name="Decker E.L."/>
            <person name="van Gessel N."/>
            <person name="Grimwood J."/>
            <person name="Hayes R.D."/>
            <person name="Graham S.W."/>
            <person name="Gunter L.E."/>
            <person name="McDaniel S.F."/>
            <person name="Hoernstein S.N.W."/>
            <person name="Larsson A."/>
            <person name="Li F.W."/>
            <person name="Perroud P.F."/>
            <person name="Phillips J."/>
            <person name="Ranjan P."/>
            <person name="Rokshar D.S."/>
            <person name="Rothfels C.J."/>
            <person name="Schneider L."/>
            <person name="Shu S."/>
            <person name="Stevenson D.W."/>
            <person name="Thummler F."/>
            <person name="Tillich M."/>
            <person name="Villarreal Aguilar J.C."/>
            <person name="Widiez T."/>
            <person name="Wong G.K."/>
            <person name="Wymore A."/>
            <person name="Zhang Y."/>
            <person name="Zimmer A.D."/>
            <person name="Quatrano R.S."/>
            <person name="Mayer K.F.X."/>
            <person name="Goodstein D."/>
            <person name="Casacuberta J.M."/>
            <person name="Vandepoele K."/>
            <person name="Reski R."/>
            <person name="Cuming A.C."/>
            <person name="Tuskan G.A."/>
            <person name="Maumus F."/>
            <person name="Salse J."/>
            <person name="Schmutz J."/>
            <person name="Rensing S.A."/>
        </authorList>
    </citation>
    <scope>NUCLEOTIDE SEQUENCE [LARGE SCALE GENOMIC DNA]</scope>
    <source>
        <strain evidence="3 4">cv. Gransden 2004</strain>
    </source>
</reference>
<evidence type="ECO:0000313" key="2">
    <source>
        <dbReference type="EMBL" id="PNR58024.1"/>
    </source>
</evidence>
<dbReference type="Proteomes" id="UP000006727">
    <property type="component" value="Chromosome 3"/>
</dbReference>
<feature type="region of interest" description="Disordered" evidence="1">
    <location>
        <begin position="117"/>
        <end position="176"/>
    </location>
</feature>
<dbReference type="OMA" id="QDAHIEF"/>
<dbReference type="RefSeq" id="XP_024370984.1">
    <property type="nucleotide sequence ID" value="XM_024515216.2"/>
</dbReference>
<dbReference type="EnsemblPlants" id="Pp3c3_26890V3.1">
    <property type="protein sequence ID" value="PAC:32941080.CDS.1"/>
    <property type="gene ID" value="Pp3c3_26890"/>
</dbReference>
<accession>A0A2K1KW63</accession>
<dbReference type="EMBL" id="ABEU02000003">
    <property type="protein sequence ID" value="PNR58024.1"/>
    <property type="molecule type" value="Genomic_DNA"/>
</dbReference>
<dbReference type="Gramene" id="Pp3c3_26890V3.2">
    <property type="protein sequence ID" value="PAC:32941081.CDS.1"/>
    <property type="gene ID" value="Pp3c3_26890"/>
</dbReference>
<reference evidence="2 4" key="1">
    <citation type="journal article" date="2008" name="Science">
        <title>The Physcomitrella genome reveals evolutionary insights into the conquest of land by plants.</title>
        <authorList>
            <person name="Rensing S."/>
            <person name="Lang D."/>
            <person name="Zimmer A."/>
            <person name="Terry A."/>
            <person name="Salamov A."/>
            <person name="Shapiro H."/>
            <person name="Nishiyama T."/>
            <person name="Perroud P.-F."/>
            <person name="Lindquist E."/>
            <person name="Kamisugi Y."/>
            <person name="Tanahashi T."/>
            <person name="Sakakibara K."/>
            <person name="Fujita T."/>
            <person name="Oishi K."/>
            <person name="Shin-I T."/>
            <person name="Kuroki Y."/>
            <person name="Toyoda A."/>
            <person name="Suzuki Y."/>
            <person name="Hashimoto A."/>
            <person name="Yamaguchi K."/>
            <person name="Sugano A."/>
            <person name="Kohara Y."/>
            <person name="Fujiyama A."/>
            <person name="Anterola A."/>
            <person name="Aoki S."/>
            <person name="Ashton N."/>
            <person name="Barbazuk W.B."/>
            <person name="Barker E."/>
            <person name="Bennetzen J."/>
            <person name="Bezanilla M."/>
            <person name="Blankenship R."/>
            <person name="Cho S.H."/>
            <person name="Dutcher S."/>
            <person name="Estelle M."/>
            <person name="Fawcett J.A."/>
            <person name="Gundlach H."/>
            <person name="Hanada K."/>
            <person name="Heyl A."/>
            <person name="Hicks K.A."/>
            <person name="Hugh J."/>
            <person name="Lohr M."/>
            <person name="Mayer K."/>
            <person name="Melkozernov A."/>
            <person name="Murata T."/>
            <person name="Nelson D."/>
            <person name="Pils B."/>
            <person name="Prigge M."/>
            <person name="Reiss B."/>
            <person name="Renner T."/>
            <person name="Rombauts S."/>
            <person name="Rushton P."/>
            <person name="Sanderfoot A."/>
            <person name="Schween G."/>
            <person name="Shiu S.-H."/>
            <person name="Stueber K."/>
            <person name="Theodoulou F.L."/>
            <person name="Tu H."/>
            <person name="Van de Peer Y."/>
            <person name="Verrier P.J."/>
            <person name="Waters E."/>
            <person name="Wood A."/>
            <person name="Yang L."/>
            <person name="Cove D."/>
            <person name="Cuming A."/>
            <person name="Hasebe M."/>
            <person name="Lucas S."/>
            <person name="Mishler D.B."/>
            <person name="Reski R."/>
            <person name="Grigoriev I."/>
            <person name="Quatrano R.S."/>
            <person name="Boore J.L."/>
        </authorList>
    </citation>
    <scope>NUCLEOTIDE SEQUENCE [LARGE SCALE GENOMIC DNA]</scope>
    <source>
        <strain evidence="3 4">cv. Gransden 2004</strain>
    </source>
</reference>
<proteinExistence type="predicted"/>
<gene>
    <name evidence="3" type="primary">LOC112280126</name>
    <name evidence="2" type="ORF">PHYPA_005019</name>
</gene>
<dbReference type="EnsemblPlants" id="Pp3c3_26890V3.2">
    <property type="protein sequence ID" value="PAC:32941081.CDS.1"/>
    <property type="gene ID" value="Pp3c3_26890"/>
</dbReference>
<name>A0A2K1KW63_PHYPA</name>